<reference evidence="2" key="1">
    <citation type="submission" date="2013-09" db="EMBL/GenBank/DDBJ databases">
        <title>Corchorus olitorius genome sequencing.</title>
        <authorList>
            <person name="Alam M."/>
            <person name="Haque M.S."/>
            <person name="Islam M.S."/>
            <person name="Emdad E.M."/>
            <person name="Islam M.M."/>
            <person name="Ahmed B."/>
            <person name="Halim A."/>
            <person name="Hossen Q.M.M."/>
            <person name="Hossain M.Z."/>
            <person name="Ahmed R."/>
            <person name="Khan M.M."/>
            <person name="Islam R."/>
            <person name="Rashid M.M."/>
            <person name="Khan S.A."/>
            <person name="Rahman M.S."/>
            <person name="Alam M."/>
            <person name="Yahiya A.S."/>
            <person name="Khan M.S."/>
            <person name="Azam M.S."/>
            <person name="Haque T."/>
            <person name="Lashkar M.Z.H."/>
            <person name="Akhand A.I."/>
            <person name="Morshed G."/>
            <person name="Roy S."/>
            <person name="Uddin K.S."/>
            <person name="Rabeya T."/>
            <person name="Hossain A.S."/>
            <person name="Chowdhury A."/>
            <person name="Snigdha A.R."/>
            <person name="Mortoza M.S."/>
            <person name="Matin S.A."/>
            <person name="Hoque S.M.E."/>
            <person name="Islam M.K."/>
            <person name="Roy D.K."/>
            <person name="Haider R."/>
            <person name="Moosa M.M."/>
            <person name="Elias S.M."/>
            <person name="Hasan A.M."/>
            <person name="Jahan S."/>
            <person name="Shafiuddin M."/>
            <person name="Mahmood N."/>
            <person name="Shommy N.S."/>
        </authorList>
    </citation>
    <scope>NUCLEOTIDE SEQUENCE [LARGE SCALE GENOMIC DNA]</scope>
    <source>
        <strain evidence="2">cv. O-4</strain>
    </source>
</reference>
<dbReference type="EMBL" id="AWUE01000287">
    <property type="protein sequence ID" value="OMP14330.1"/>
    <property type="molecule type" value="Genomic_DNA"/>
</dbReference>
<evidence type="ECO:0000313" key="2">
    <source>
        <dbReference type="Proteomes" id="UP000187203"/>
    </source>
</evidence>
<organism evidence="1 2">
    <name type="scientific">Corchorus olitorius</name>
    <dbReference type="NCBI Taxonomy" id="93759"/>
    <lineage>
        <taxon>Eukaryota</taxon>
        <taxon>Viridiplantae</taxon>
        <taxon>Streptophyta</taxon>
        <taxon>Embryophyta</taxon>
        <taxon>Tracheophyta</taxon>
        <taxon>Spermatophyta</taxon>
        <taxon>Magnoliopsida</taxon>
        <taxon>eudicotyledons</taxon>
        <taxon>Gunneridae</taxon>
        <taxon>Pentapetalae</taxon>
        <taxon>rosids</taxon>
        <taxon>malvids</taxon>
        <taxon>Malvales</taxon>
        <taxon>Malvaceae</taxon>
        <taxon>Grewioideae</taxon>
        <taxon>Apeibeae</taxon>
        <taxon>Corchorus</taxon>
    </lineage>
</organism>
<accession>A0A1R3L4W7</accession>
<protein>
    <submittedName>
        <fullName evidence="1">Uncharacterized protein</fullName>
    </submittedName>
</protein>
<dbReference type="Proteomes" id="UP000187203">
    <property type="component" value="Unassembled WGS sequence"/>
</dbReference>
<keyword evidence="2" id="KW-1185">Reference proteome</keyword>
<dbReference type="AlphaFoldDB" id="A0A1R3L4W7"/>
<sequence>MNNPEGIRVFFLGYWIWSECLKIRGREPVSRMGGFSGEKDCEEDEGCPRFFSGCVEV</sequence>
<name>A0A1R3L4W7_9ROSI</name>
<proteinExistence type="predicted"/>
<comment type="caution">
    <text evidence="1">The sequence shown here is derived from an EMBL/GenBank/DDBJ whole genome shotgun (WGS) entry which is preliminary data.</text>
</comment>
<gene>
    <name evidence="1" type="ORF">COLO4_00047</name>
</gene>
<evidence type="ECO:0000313" key="1">
    <source>
        <dbReference type="EMBL" id="OMP14330.1"/>
    </source>
</evidence>